<name>A0ABY5VNQ6_9ACTN</name>
<organism evidence="1 2">
    <name type="scientific">Dactylosporangium fulvum</name>
    <dbReference type="NCBI Taxonomy" id="53359"/>
    <lineage>
        <taxon>Bacteria</taxon>
        <taxon>Bacillati</taxon>
        <taxon>Actinomycetota</taxon>
        <taxon>Actinomycetes</taxon>
        <taxon>Micromonosporales</taxon>
        <taxon>Micromonosporaceae</taxon>
        <taxon>Dactylosporangium</taxon>
    </lineage>
</organism>
<reference evidence="1" key="2">
    <citation type="submission" date="2022-09" db="EMBL/GenBank/DDBJ databases">
        <title>Biosynthetic gene clusters of Dactylosporangioum fulvum.</title>
        <authorList>
            <person name="Caradec T."/>
        </authorList>
    </citation>
    <scope>NUCLEOTIDE SEQUENCE</scope>
    <source>
        <strain evidence="1">NRRL B-16292</strain>
    </source>
</reference>
<dbReference type="RefSeq" id="WP_259856951.1">
    <property type="nucleotide sequence ID" value="NZ_BAAAST010000098.1"/>
</dbReference>
<dbReference type="Proteomes" id="UP001059617">
    <property type="component" value="Chromosome"/>
</dbReference>
<proteinExistence type="predicted"/>
<gene>
    <name evidence="1" type="ORF">Dfulv_29525</name>
</gene>
<evidence type="ECO:0008006" key="3">
    <source>
        <dbReference type="Google" id="ProtNLM"/>
    </source>
</evidence>
<protein>
    <recommendedName>
        <fullName evidence="3">DUF4439 domain-containing protein</fullName>
    </recommendedName>
</protein>
<dbReference type="EMBL" id="CP073720">
    <property type="protein sequence ID" value="UWP79298.1"/>
    <property type="molecule type" value="Genomic_DNA"/>
</dbReference>
<evidence type="ECO:0000313" key="2">
    <source>
        <dbReference type="Proteomes" id="UP001059617"/>
    </source>
</evidence>
<evidence type="ECO:0000313" key="1">
    <source>
        <dbReference type="EMBL" id="UWP79298.1"/>
    </source>
</evidence>
<keyword evidence="2" id="KW-1185">Reference proteome</keyword>
<sequence length="225" mass="22887">MPRPAPKKTSPPPRKAGLHWVWIVVAFAAGALLAGPIGAATADPRSDTQQKIDELRAADARRDAQQIVALTEQARQVRDTLAPVLDGFAAAVPPGKGAAPGQEATAVTVAGWRTTTQKAVEQFADPPSAGTGVNIARSGFATAVRGLDQAVVAYAQALQAPAETRPGLVALAGQLRDVAVATWAVGGTQLDQLNVDAGHGHAHVFLPAVPGQGAMTADGAPEGGK</sequence>
<accession>A0ABY5VNQ6</accession>
<reference evidence="1" key="1">
    <citation type="submission" date="2021-04" db="EMBL/GenBank/DDBJ databases">
        <authorList>
            <person name="Hartkoorn R.C."/>
            <person name="Beaudoing E."/>
            <person name="Hot D."/>
        </authorList>
    </citation>
    <scope>NUCLEOTIDE SEQUENCE</scope>
    <source>
        <strain evidence="1">NRRL B-16292</strain>
    </source>
</reference>